<name>A0A0E3BBY0_9BURK</name>
<reference evidence="2 3" key="1">
    <citation type="submission" date="2013-09" db="EMBL/GenBank/DDBJ databases">
        <title>High correlation between genotypes and phenotypes of environmental bacteria Comamonas testosteroni strains.</title>
        <authorList>
            <person name="Liu L."/>
            <person name="Zhu W."/>
            <person name="Xia X."/>
            <person name="Xu B."/>
            <person name="Luo M."/>
            <person name="Wang G."/>
        </authorList>
    </citation>
    <scope>NUCLEOTIDE SEQUENCE [LARGE SCALE GENOMIC DNA]</scope>
    <source>
        <strain evidence="2 3">JL14</strain>
    </source>
</reference>
<proteinExistence type="predicted"/>
<dbReference type="RefSeq" id="WP_034382168.1">
    <property type="nucleotide sequence ID" value="NZ_AWTN01000114.1"/>
</dbReference>
<organism evidence="2 3">
    <name type="scientific">Comamonas thiooxydans</name>
    <dbReference type="NCBI Taxonomy" id="363952"/>
    <lineage>
        <taxon>Bacteria</taxon>
        <taxon>Pseudomonadati</taxon>
        <taxon>Pseudomonadota</taxon>
        <taxon>Betaproteobacteria</taxon>
        <taxon>Burkholderiales</taxon>
        <taxon>Comamonadaceae</taxon>
        <taxon>Comamonas</taxon>
    </lineage>
</organism>
<sequence length="98" mass="11172">MNRERTDGRAVFNGLQALSVVSAIIAIVILAIVLNLLLKQVWPEARLASYLCIWWSLGVVVVNWKRQDIDWPAANKFDFVAGLRVVRVATLWPRYLSH</sequence>
<accession>A0A0E3BBY0</accession>
<keyword evidence="1" id="KW-0472">Membrane</keyword>
<feature type="transmembrane region" description="Helical" evidence="1">
    <location>
        <begin position="47"/>
        <end position="64"/>
    </location>
</feature>
<evidence type="ECO:0000256" key="1">
    <source>
        <dbReference type="SAM" id="Phobius"/>
    </source>
</evidence>
<feature type="transmembrane region" description="Helical" evidence="1">
    <location>
        <begin position="12"/>
        <end position="35"/>
    </location>
</feature>
<keyword evidence="1" id="KW-0812">Transmembrane</keyword>
<dbReference type="AlphaFoldDB" id="A0A0E3BBY0"/>
<evidence type="ECO:0000313" key="2">
    <source>
        <dbReference type="EMBL" id="KGG86185.1"/>
    </source>
</evidence>
<evidence type="ECO:0000313" key="3">
    <source>
        <dbReference type="Proteomes" id="UP000029567"/>
    </source>
</evidence>
<gene>
    <name evidence="2" type="ORF">P245_20930</name>
</gene>
<dbReference type="EMBL" id="AWTN01000114">
    <property type="protein sequence ID" value="KGG86185.1"/>
    <property type="molecule type" value="Genomic_DNA"/>
</dbReference>
<comment type="caution">
    <text evidence="2">The sequence shown here is derived from an EMBL/GenBank/DDBJ whole genome shotgun (WGS) entry which is preliminary data.</text>
</comment>
<protein>
    <submittedName>
        <fullName evidence="2">Uncharacterized protein</fullName>
    </submittedName>
</protein>
<keyword evidence="1" id="KW-1133">Transmembrane helix</keyword>
<dbReference type="Proteomes" id="UP000029567">
    <property type="component" value="Unassembled WGS sequence"/>
</dbReference>